<comment type="subunit">
    <text evidence="10">Heterodimer consisting of MSH2-MSH3 (MutS beta). Forms a ternary complex with MutL alpha (MLH1-PMS1).</text>
</comment>
<evidence type="ECO:0000256" key="1">
    <source>
        <dbReference type="ARBA" id="ARBA00004123"/>
    </source>
</evidence>
<evidence type="ECO:0000256" key="7">
    <source>
        <dbReference type="ARBA" id="ARBA00023125"/>
    </source>
</evidence>
<dbReference type="Proteomes" id="UP001150907">
    <property type="component" value="Unassembled WGS sequence"/>
</dbReference>
<dbReference type="OrthoDB" id="10252754at2759"/>
<dbReference type="Pfam" id="PF05190">
    <property type="entry name" value="MutS_IV"/>
    <property type="match status" value="1"/>
</dbReference>
<evidence type="ECO:0000256" key="6">
    <source>
        <dbReference type="ARBA" id="ARBA00022840"/>
    </source>
</evidence>
<evidence type="ECO:0000256" key="9">
    <source>
        <dbReference type="ARBA" id="ARBA00023242"/>
    </source>
</evidence>
<dbReference type="InterPro" id="IPR016151">
    <property type="entry name" value="DNA_mismatch_repair_MutS_N"/>
</dbReference>
<evidence type="ECO:0000313" key="17">
    <source>
        <dbReference type="Proteomes" id="UP001150907"/>
    </source>
</evidence>
<dbReference type="InterPro" id="IPR036187">
    <property type="entry name" value="DNA_mismatch_repair_MutS_sf"/>
</dbReference>
<dbReference type="SUPFAM" id="SSF52540">
    <property type="entry name" value="P-loop containing nucleoside triphosphate hydrolases"/>
    <property type="match status" value="1"/>
</dbReference>
<evidence type="ECO:0000256" key="10">
    <source>
        <dbReference type="ARBA" id="ARBA00025902"/>
    </source>
</evidence>
<dbReference type="Gene3D" id="1.10.1420.10">
    <property type="match status" value="2"/>
</dbReference>
<comment type="similarity">
    <text evidence="2">Belongs to the DNA mismatch repair MutS family. MSH3 subfamily.</text>
</comment>
<dbReference type="SMART" id="SM00533">
    <property type="entry name" value="MUTSd"/>
    <property type="match status" value="1"/>
</dbReference>
<dbReference type="GO" id="GO:0140664">
    <property type="term" value="F:ATP-dependent DNA damage sensor activity"/>
    <property type="evidence" value="ECO:0007669"/>
    <property type="project" value="InterPro"/>
</dbReference>
<dbReference type="Gene3D" id="3.30.420.110">
    <property type="entry name" value="MutS, connector domain"/>
    <property type="match status" value="1"/>
</dbReference>
<reference evidence="16" key="1">
    <citation type="submission" date="2022-07" db="EMBL/GenBank/DDBJ databases">
        <title>Phylogenomic reconstructions and comparative analyses of Kickxellomycotina fungi.</title>
        <authorList>
            <person name="Reynolds N.K."/>
            <person name="Stajich J.E."/>
            <person name="Barry K."/>
            <person name="Grigoriev I.V."/>
            <person name="Crous P."/>
            <person name="Smith M.E."/>
        </authorList>
    </citation>
    <scope>NUCLEOTIDE SEQUENCE</scope>
    <source>
        <strain evidence="16">IMI 214461</strain>
    </source>
</reference>
<keyword evidence="9" id="KW-0539">Nucleus</keyword>
<protein>
    <recommendedName>
        <fullName evidence="3 12">DNA mismatch repair protein MSH3</fullName>
    </recommendedName>
    <alternativeName>
        <fullName evidence="3 12">DNA mismatch repair protein MSH3</fullName>
    </alternativeName>
    <alternativeName>
        <fullName evidence="11">MutS protein homolog 3</fullName>
    </alternativeName>
</protein>
<sequence>MAPSKRVQPTLSSFFKTKAPTSTDCADRKQPLQSVPSALSAPLAESPKAAYTRQRRNHPAESARKRRRVVDASDSEDQADAHNDESPAKAGSDNDTDDEDYKDDSHSQARRRLGAKSTSAYLHSGAGSAGHAAGRTLVKSVSDTADMVERLRLRIKESGGSALGLPAEPDDEPSVAAPSASPMVAAGSLEGTSIQLVQRRRGVKYTPLELQVLEAKEQHPDVLLAVEVGYKFRFFGEDARIASRVLGIMCTSANNFYNASIPTPRLMVHVRRLVHAGYKVGVMRQRETAALKAVSDNKNAPFTRQLADVYTAGTLVEEVADYSASGNDQYLMCIVEAPGSGKEKCVALGMMAVQITTGNVVYDCFEDSFLRSALETRLTHLQPGELLLPPHLSSETLKALSAYAGHTISYSERREPLLEHASRAGVRVAFADAELADPSAARRFAAAFYGAHGCSSQLPQVLDLPDLVAAALAMLVKYLEPFNLTKAMLTGGIGGSQKQLFAQFHSHSHMLLSATTLQTLSVFAVASSVMGSSTEESAVALKDLLKPGARLGGSHSKYVRGGDGSLFSVMDRTRSQFGRRMLRRWVAHPLVSRTLLEERMDAVEYLKQVIDGAGTYGNHEESTRARQVIAGMHAKIGQLVDIERGLCRIQYRQASPQELLRILRSLECAIALLPDDVEITEPRLVAQLLSRDTWAAELRQAISEWRAQIDYKSAKGGHKETLFIRGPLHAQVQRHHDQIAAIEDELASSTTSISGVLGIRDFAFKSISGIDYLIDVKNAQAKHAPADWIKVSSTKTNVRFHTPHIAAKLAERERCREALRQAARDAYHEFLGGISDKYSELRQLVSALAMLDALFSLADLARTEGYCRPEFATENDGASVSLVEAVNPVLGHGLPSYVPNNVSLGGRHTVSPRAMILTGPNAGGKSSLIRTVALTSIMAQCGSYVPARAACLSIIDAIYTRMGASDNLMAGESTFMVEMRETAELMRQTTPQSLVIIDELGRGTSTHDGAAIAYAVLNHLVAKRPLTLFVTHYAHLADAFAANPLVRLCHMSYLEQQSRAVDVKAPDAQEFGTKDSDIDNITFLYKLADGASADSFGLNVARMAGLPASLLRRAKERALCMRIDMESKWAAKCARDLRQAVAQAISPR</sequence>
<keyword evidence="7 13" id="KW-0238">DNA-binding</keyword>
<dbReference type="EMBL" id="JANBQF010000026">
    <property type="protein sequence ID" value="KAJ2007442.1"/>
    <property type="molecule type" value="Genomic_DNA"/>
</dbReference>
<dbReference type="InterPro" id="IPR007860">
    <property type="entry name" value="DNA_mmatch_repair_MutS_con_dom"/>
</dbReference>
<dbReference type="InterPro" id="IPR027417">
    <property type="entry name" value="P-loop_NTPase"/>
</dbReference>
<evidence type="ECO:0000256" key="5">
    <source>
        <dbReference type="ARBA" id="ARBA00022763"/>
    </source>
</evidence>
<evidence type="ECO:0000256" key="8">
    <source>
        <dbReference type="ARBA" id="ARBA00023204"/>
    </source>
</evidence>
<dbReference type="Pfam" id="PF01624">
    <property type="entry name" value="MutS_I"/>
    <property type="match status" value="1"/>
</dbReference>
<comment type="subcellular location">
    <subcellularLocation>
        <location evidence="1">Nucleus</location>
    </subcellularLocation>
</comment>
<feature type="compositionally biased region" description="Polar residues" evidence="14">
    <location>
        <begin position="7"/>
        <end position="24"/>
    </location>
</feature>
<dbReference type="GO" id="GO:0005524">
    <property type="term" value="F:ATP binding"/>
    <property type="evidence" value="ECO:0007669"/>
    <property type="project" value="UniProtKB-UniRule"/>
</dbReference>
<evidence type="ECO:0000313" key="16">
    <source>
        <dbReference type="EMBL" id="KAJ2007442.1"/>
    </source>
</evidence>
<dbReference type="InterPro" id="IPR007695">
    <property type="entry name" value="DNA_mismatch_repair_MutS-lik_N"/>
</dbReference>
<feature type="region of interest" description="Disordered" evidence="14">
    <location>
        <begin position="160"/>
        <end position="179"/>
    </location>
</feature>
<dbReference type="Pfam" id="PF05192">
    <property type="entry name" value="MutS_III"/>
    <property type="match status" value="1"/>
</dbReference>
<proteinExistence type="inferred from homology"/>
<evidence type="ECO:0000256" key="14">
    <source>
        <dbReference type="SAM" id="MobiDB-lite"/>
    </source>
</evidence>
<dbReference type="GO" id="GO:0006298">
    <property type="term" value="P:mismatch repair"/>
    <property type="evidence" value="ECO:0007669"/>
    <property type="project" value="InterPro"/>
</dbReference>
<evidence type="ECO:0000256" key="11">
    <source>
        <dbReference type="ARBA" id="ARBA00029792"/>
    </source>
</evidence>
<dbReference type="FunFam" id="3.40.1170.10:FF:000004">
    <property type="entry name" value="DNA mismatch repair protein"/>
    <property type="match status" value="1"/>
</dbReference>
<dbReference type="InterPro" id="IPR007861">
    <property type="entry name" value="DNA_mismatch_repair_MutS_clamp"/>
</dbReference>
<keyword evidence="8 13" id="KW-0234">DNA repair</keyword>
<comment type="function">
    <text evidence="13">Component of the post-replicative DNA mismatch repair system (MMR).</text>
</comment>
<dbReference type="GO" id="GO:0030983">
    <property type="term" value="F:mismatched DNA binding"/>
    <property type="evidence" value="ECO:0007669"/>
    <property type="project" value="UniProtKB-UniRule"/>
</dbReference>
<dbReference type="GO" id="GO:0006312">
    <property type="term" value="P:mitotic recombination"/>
    <property type="evidence" value="ECO:0007669"/>
    <property type="project" value="TreeGrafter"/>
</dbReference>
<keyword evidence="5 13" id="KW-0227">DNA damage</keyword>
<gene>
    <name evidence="16" type="primary">MSH3</name>
    <name evidence="16" type="ORF">H4R26_000767</name>
</gene>
<feature type="compositionally biased region" description="Low complexity" evidence="14">
    <location>
        <begin position="123"/>
        <end position="132"/>
    </location>
</feature>
<dbReference type="Gene3D" id="3.40.50.300">
    <property type="entry name" value="P-loop containing nucleotide triphosphate hydrolases"/>
    <property type="match status" value="1"/>
</dbReference>
<dbReference type="InterPro" id="IPR036678">
    <property type="entry name" value="MutS_con_dom_sf"/>
</dbReference>
<feature type="domain" description="DNA mismatch repair proteins mutS family" evidence="15">
    <location>
        <begin position="993"/>
        <end position="1009"/>
    </location>
</feature>
<keyword evidence="4 13" id="KW-0547">Nucleotide-binding</keyword>
<dbReference type="SUPFAM" id="SSF55271">
    <property type="entry name" value="DNA repair protein MutS, domain I"/>
    <property type="match status" value="1"/>
</dbReference>
<dbReference type="GO" id="GO:0005634">
    <property type="term" value="C:nucleus"/>
    <property type="evidence" value="ECO:0007669"/>
    <property type="project" value="UniProtKB-SubCell"/>
</dbReference>
<organism evidence="16 17">
    <name type="scientific">Coemansia thaxteri</name>
    <dbReference type="NCBI Taxonomy" id="2663907"/>
    <lineage>
        <taxon>Eukaryota</taxon>
        <taxon>Fungi</taxon>
        <taxon>Fungi incertae sedis</taxon>
        <taxon>Zoopagomycota</taxon>
        <taxon>Kickxellomycotina</taxon>
        <taxon>Kickxellomycetes</taxon>
        <taxon>Kickxellales</taxon>
        <taxon>Kickxellaceae</taxon>
        <taxon>Coemansia</taxon>
    </lineage>
</organism>
<dbReference type="InterPro" id="IPR007696">
    <property type="entry name" value="DNA_mismatch_repair_MutS_core"/>
</dbReference>
<evidence type="ECO:0000256" key="4">
    <source>
        <dbReference type="ARBA" id="ARBA00022741"/>
    </source>
</evidence>
<dbReference type="Pfam" id="PF05188">
    <property type="entry name" value="MutS_II"/>
    <property type="match status" value="1"/>
</dbReference>
<dbReference type="Gene3D" id="3.40.1170.10">
    <property type="entry name" value="DNA repair protein MutS, domain I"/>
    <property type="match status" value="1"/>
</dbReference>
<feature type="region of interest" description="Disordered" evidence="14">
    <location>
        <begin position="1"/>
        <end position="132"/>
    </location>
</feature>
<dbReference type="SUPFAM" id="SSF53150">
    <property type="entry name" value="DNA repair protein MutS, domain II"/>
    <property type="match status" value="1"/>
</dbReference>
<dbReference type="PANTHER" id="PTHR11361">
    <property type="entry name" value="DNA MISMATCH REPAIR PROTEIN MUTS FAMILY MEMBER"/>
    <property type="match status" value="1"/>
</dbReference>
<dbReference type="InterPro" id="IPR000432">
    <property type="entry name" value="DNA_mismatch_repair_MutS_C"/>
</dbReference>
<dbReference type="SMART" id="SM00534">
    <property type="entry name" value="MUTSac"/>
    <property type="match status" value="1"/>
</dbReference>
<dbReference type="Pfam" id="PF00488">
    <property type="entry name" value="MutS_V"/>
    <property type="match status" value="1"/>
</dbReference>
<dbReference type="InterPro" id="IPR045076">
    <property type="entry name" value="MutS"/>
</dbReference>
<evidence type="ECO:0000256" key="3">
    <source>
        <dbReference type="ARBA" id="ARBA00022151"/>
    </source>
</evidence>
<dbReference type="AlphaFoldDB" id="A0A9W8BHQ5"/>
<keyword evidence="6" id="KW-0067">ATP-binding</keyword>
<comment type="caution">
    <text evidence="16">The sequence shown here is derived from an EMBL/GenBank/DDBJ whole genome shotgun (WGS) entry which is preliminary data.</text>
</comment>
<name>A0A9W8BHQ5_9FUNG</name>
<evidence type="ECO:0000259" key="15">
    <source>
        <dbReference type="PROSITE" id="PS00486"/>
    </source>
</evidence>
<dbReference type="SUPFAM" id="SSF48334">
    <property type="entry name" value="DNA repair protein MutS, domain III"/>
    <property type="match status" value="1"/>
</dbReference>
<evidence type="ECO:0000256" key="12">
    <source>
        <dbReference type="ARBA" id="ARBA00073774"/>
    </source>
</evidence>
<dbReference type="PROSITE" id="PS00486">
    <property type="entry name" value="DNA_MISMATCH_REPAIR_2"/>
    <property type="match status" value="1"/>
</dbReference>
<accession>A0A9W8BHQ5</accession>
<keyword evidence="17" id="KW-1185">Reference proteome</keyword>
<dbReference type="PANTHER" id="PTHR11361:SF122">
    <property type="entry name" value="DNA MISMATCH REPAIR PROTEIN MSH3"/>
    <property type="match status" value="1"/>
</dbReference>
<evidence type="ECO:0000256" key="2">
    <source>
        <dbReference type="ARBA" id="ARBA00007094"/>
    </source>
</evidence>
<evidence type="ECO:0000256" key="13">
    <source>
        <dbReference type="RuleBase" id="RU003756"/>
    </source>
</evidence>